<evidence type="ECO:0000313" key="5">
    <source>
        <dbReference type="Proteomes" id="UP000249818"/>
    </source>
</evidence>
<dbReference type="RefSeq" id="WP_122030443.1">
    <property type="nucleotide sequence ID" value="NZ_LS483254.1"/>
</dbReference>
<dbReference type="GO" id="GO:0017004">
    <property type="term" value="P:cytochrome complex assembly"/>
    <property type="evidence" value="ECO:0007669"/>
    <property type="project" value="UniProtKB-KW"/>
</dbReference>
<dbReference type="EMBL" id="LS483254">
    <property type="protein sequence ID" value="SQD92191.1"/>
    <property type="molecule type" value="Genomic_DNA"/>
</dbReference>
<dbReference type="InterPro" id="IPR050553">
    <property type="entry name" value="Thioredoxin_ResA/DsbE_sf"/>
</dbReference>
<reference evidence="5" key="1">
    <citation type="submission" date="2018-05" db="EMBL/GenBank/DDBJ databases">
        <authorList>
            <person name="Hao L."/>
        </authorList>
    </citation>
    <scope>NUCLEOTIDE SEQUENCE [LARGE SCALE GENOMIC DNA]</scope>
</reference>
<dbReference type="PROSITE" id="PS51352">
    <property type="entry name" value="THIOREDOXIN_2"/>
    <property type="match status" value="1"/>
</dbReference>
<keyword evidence="5" id="KW-1185">Reference proteome</keyword>
<dbReference type="GO" id="GO:0016491">
    <property type="term" value="F:oxidoreductase activity"/>
    <property type="evidence" value="ECO:0007669"/>
    <property type="project" value="InterPro"/>
</dbReference>
<evidence type="ECO:0000313" key="4">
    <source>
        <dbReference type="EMBL" id="SQD92191.1"/>
    </source>
</evidence>
<dbReference type="InterPro" id="IPR013766">
    <property type="entry name" value="Thioredoxin_domain"/>
</dbReference>
<sequence>MDLRLVGLVLVILLGAGLLLSPPGGRPGEGTFPIVGQQAPPFSLSGRGDFTTAGAVGKPIVIAFWTTWCGACKHDLVVLEEFHRLYGSEVAVVGVCPERWPEVAAIVAERGITFPIVYDPGAAVTRRYQLADNLRYPFTAFVNEQGEVAGVWAVMIRDLDHLLEVLRQSGIAIPAPADLR</sequence>
<comment type="subcellular location">
    <subcellularLocation>
        <location evidence="1">Cell envelope</location>
    </subcellularLocation>
</comment>
<dbReference type="GO" id="GO:0030313">
    <property type="term" value="C:cell envelope"/>
    <property type="evidence" value="ECO:0007669"/>
    <property type="project" value="UniProtKB-SubCell"/>
</dbReference>
<dbReference type="PANTHER" id="PTHR42852:SF17">
    <property type="entry name" value="THIOREDOXIN-LIKE PROTEIN HI_1115"/>
    <property type="match status" value="1"/>
</dbReference>
<evidence type="ECO:0000256" key="1">
    <source>
        <dbReference type="ARBA" id="ARBA00004196"/>
    </source>
</evidence>
<evidence type="ECO:0000256" key="2">
    <source>
        <dbReference type="ARBA" id="ARBA00022748"/>
    </source>
</evidence>
<evidence type="ECO:0000259" key="3">
    <source>
        <dbReference type="PROSITE" id="PS51352"/>
    </source>
</evidence>
<dbReference type="AlphaFoldDB" id="A0A2X3KHY4"/>
<proteinExistence type="predicted"/>
<dbReference type="InterPro" id="IPR017937">
    <property type="entry name" value="Thioredoxin_CS"/>
</dbReference>
<dbReference type="Pfam" id="PF08534">
    <property type="entry name" value="Redoxin"/>
    <property type="match status" value="1"/>
</dbReference>
<dbReference type="InterPro" id="IPR013740">
    <property type="entry name" value="Redoxin"/>
</dbReference>
<dbReference type="PROSITE" id="PS00194">
    <property type="entry name" value="THIOREDOXIN_1"/>
    <property type="match status" value="1"/>
</dbReference>
<dbReference type="Proteomes" id="UP000249818">
    <property type="component" value="Chromosome BARAN1"/>
</dbReference>
<feature type="domain" description="Thioredoxin" evidence="3">
    <location>
        <begin position="33"/>
        <end position="171"/>
    </location>
</feature>
<dbReference type="SUPFAM" id="SSF52833">
    <property type="entry name" value="Thioredoxin-like"/>
    <property type="match status" value="1"/>
</dbReference>
<accession>A0A2X3KHY4</accession>
<dbReference type="OrthoDB" id="9796554at2"/>
<dbReference type="PANTHER" id="PTHR42852">
    <property type="entry name" value="THIOL:DISULFIDE INTERCHANGE PROTEIN DSBE"/>
    <property type="match status" value="1"/>
</dbReference>
<organism evidence="4 5">
    <name type="scientific">Candidatus Bipolaricaulis anaerobius</name>
    <dbReference type="NCBI Taxonomy" id="2026885"/>
    <lineage>
        <taxon>Bacteria</taxon>
        <taxon>Candidatus Bipolaricaulota</taxon>
        <taxon>Candidatus Bipolaricaulia</taxon>
        <taxon>Candidatus Bipolaricaulales</taxon>
        <taxon>Candidatus Bipolaricaulaceae</taxon>
        <taxon>Candidatus Bipolaricaulis</taxon>
    </lineage>
</organism>
<keyword evidence="2" id="KW-0201">Cytochrome c-type biogenesis</keyword>
<dbReference type="CDD" id="cd02966">
    <property type="entry name" value="TlpA_like_family"/>
    <property type="match status" value="1"/>
</dbReference>
<gene>
    <name evidence="4" type="ORF">BARAN1_0166</name>
</gene>
<dbReference type="Gene3D" id="3.40.30.10">
    <property type="entry name" value="Glutaredoxin"/>
    <property type="match status" value="1"/>
</dbReference>
<dbReference type="InterPro" id="IPR036249">
    <property type="entry name" value="Thioredoxin-like_sf"/>
</dbReference>
<protein>
    <submittedName>
        <fullName evidence="4">Putative Thiol-disulfide oxidoreductase</fullName>
    </submittedName>
</protein>
<dbReference type="KEGG" id="bana:BARAN1_0166"/>
<name>A0A2X3KHY4_9BACT</name>